<organism evidence="2 3">
    <name type="scientific">Dreissena polymorpha</name>
    <name type="common">Zebra mussel</name>
    <name type="synonym">Mytilus polymorpha</name>
    <dbReference type="NCBI Taxonomy" id="45954"/>
    <lineage>
        <taxon>Eukaryota</taxon>
        <taxon>Metazoa</taxon>
        <taxon>Spiralia</taxon>
        <taxon>Lophotrochozoa</taxon>
        <taxon>Mollusca</taxon>
        <taxon>Bivalvia</taxon>
        <taxon>Autobranchia</taxon>
        <taxon>Heteroconchia</taxon>
        <taxon>Euheterodonta</taxon>
        <taxon>Imparidentia</taxon>
        <taxon>Neoheterodontei</taxon>
        <taxon>Myida</taxon>
        <taxon>Dreissenoidea</taxon>
        <taxon>Dreissenidae</taxon>
        <taxon>Dreissena</taxon>
    </lineage>
</organism>
<dbReference type="Proteomes" id="UP000828390">
    <property type="component" value="Unassembled WGS sequence"/>
</dbReference>
<feature type="region of interest" description="Disordered" evidence="1">
    <location>
        <begin position="25"/>
        <end position="60"/>
    </location>
</feature>
<evidence type="ECO:0000313" key="2">
    <source>
        <dbReference type="EMBL" id="KAH3721674.1"/>
    </source>
</evidence>
<dbReference type="AlphaFoldDB" id="A0A9D4CDH3"/>
<evidence type="ECO:0000256" key="1">
    <source>
        <dbReference type="SAM" id="MobiDB-lite"/>
    </source>
</evidence>
<reference evidence="2" key="1">
    <citation type="journal article" date="2019" name="bioRxiv">
        <title>The Genome of the Zebra Mussel, Dreissena polymorpha: A Resource for Invasive Species Research.</title>
        <authorList>
            <person name="McCartney M.A."/>
            <person name="Auch B."/>
            <person name="Kono T."/>
            <person name="Mallez S."/>
            <person name="Zhang Y."/>
            <person name="Obille A."/>
            <person name="Becker A."/>
            <person name="Abrahante J.E."/>
            <person name="Garbe J."/>
            <person name="Badalamenti J.P."/>
            <person name="Herman A."/>
            <person name="Mangelson H."/>
            <person name="Liachko I."/>
            <person name="Sullivan S."/>
            <person name="Sone E.D."/>
            <person name="Koren S."/>
            <person name="Silverstein K.A.T."/>
            <person name="Beckman K.B."/>
            <person name="Gohl D.M."/>
        </authorList>
    </citation>
    <scope>NUCLEOTIDE SEQUENCE</scope>
    <source>
        <strain evidence="2">Duluth1</strain>
        <tissue evidence="2">Whole animal</tissue>
    </source>
</reference>
<accession>A0A9D4CDH3</accession>
<protein>
    <submittedName>
        <fullName evidence="2">Uncharacterized protein</fullName>
    </submittedName>
</protein>
<feature type="compositionally biased region" description="Polar residues" evidence="1">
    <location>
        <begin position="43"/>
        <end position="60"/>
    </location>
</feature>
<proteinExistence type="predicted"/>
<keyword evidence="3" id="KW-1185">Reference proteome</keyword>
<evidence type="ECO:0000313" key="3">
    <source>
        <dbReference type="Proteomes" id="UP000828390"/>
    </source>
</evidence>
<comment type="caution">
    <text evidence="2">The sequence shown here is derived from an EMBL/GenBank/DDBJ whole genome shotgun (WGS) entry which is preliminary data.</text>
</comment>
<gene>
    <name evidence="2" type="ORF">DPMN_064621</name>
</gene>
<name>A0A9D4CDH3_DREPO</name>
<sequence length="60" mass="6439">MESTSRQHQMSSSFLAPLVSLSGTRHGLDLLPSGKGPLGKYVSLTQSQENPSSETRITAH</sequence>
<dbReference type="EMBL" id="JAIWYP010000013">
    <property type="protein sequence ID" value="KAH3721674.1"/>
    <property type="molecule type" value="Genomic_DNA"/>
</dbReference>
<reference evidence="2" key="2">
    <citation type="submission" date="2020-11" db="EMBL/GenBank/DDBJ databases">
        <authorList>
            <person name="McCartney M.A."/>
            <person name="Auch B."/>
            <person name="Kono T."/>
            <person name="Mallez S."/>
            <person name="Becker A."/>
            <person name="Gohl D.M."/>
            <person name="Silverstein K.A.T."/>
            <person name="Koren S."/>
            <person name="Bechman K.B."/>
            <person name="Herman A."/>
            <person name="Abrahante J.E."/>
            <person name="Garbe J."/>
        </authorList>
    </citation>
    <scope>NUCLEOTIDE SEQUENCE</scope>
    <source>
        <strain evidence="2">Duluth1</strain>
        <tissue evidence="2">Whole animal</tissue>
    </source>
</reference>